<protein>
    <submittedName>
        <fullName evidence="1">Uncharacterized protein</fullName>
    </submittedName>
</protein>
<proteinExistence type="predicted"/>
<reference evidence="1 2" key="1">
    <citation type="journal article" date="2015" name="Stand. Genomic Sci.">
        <title>Genomic Encyclopedia of Bacterial and Archaeal Type Strains, Phase III: the genomes of soil and plant-associated and newly described type strains.</title>
        <authorList>
            <person name="Whitman W.B."/>
            <person name="Woyke T."/>
            <person name="Klenk H.P."/>
            <person name="Zhou Y."/>
            <person name="Lilburn T.G."/>
            <person name="Beck B.J."/>
            <person name="De Vos P."/>
            <person name="Vandamme P."/>
            <person name="Eisen J.A."/>
            <person name="Garrity G."/>
            <person name="Hugenholtz P."/>
            <person name="Kyrpides N.C."/>
        </authorList>
    </citation>
    <scope>NUCLEOTIDE SEQUENCE [LARGE SCALE GENOMIC DNA]</scope>
    <source>
        <strain evidence="1 2">VKM Ac-2541</strain>
    </source>
</reference>
<dbReference type="EMBL" id="SLWR01000012">
    <property type="protein sequence ID" value="TCO43587.1"/>
    <property type="molecule type" value="Genomic_DNA"/>
</dbReference>
<comment type="caution">
    <text evidence="1">The sequence shown here is derived from an EMBL/GenBank/DDBJ whole genome shotgun (WGS) entry which is preliminary data.</text>
</comment>
<name>A0A4R2IGP3_9ACTN</name>
<dbReference type="AlphaFoldDB" id="A0A4R2IGP3"/>
<gene>
    <name evidence="1" type="ORF">EV646_112164</name>
</gene>
<accession>A0A4R2IGP3</accession>
<sequence length="275" mass="30630">MITPTNETANTAEPDDFHVAANAVTRAIRQINADQRGGDGAEFITHLLATVAANLGSSEAVTAGRPGSWEAAGVEGLLHSIVGYNDEYLLTYRTEPVEIVVNGVYEFDDLGMFETYEASTSHIGQVLFGDRWTPSRDRLSLDQLEQIEDIEELLVELEKRDRAEYQQRFTATIHTRFEQLRTEDPHRYPENLTITVRFTADNASNDDLTDGWGSDLASLLYQHARETTPLPGTDTAPDWTAGQRHADTVLAAGHWPHLRIPTLAHYGVPTNTRKD</sequence>
<dbReference type="Proteomes" id="UP000295573">
    <property type="component" value="Unassembled WGS sequence"/>
</dbReference>
<keyword evidence="2" id="KW-1185">Reference proteome</keyword>
<evidence type="ECO:0000313" key="1">
    <source>
        <dbReference type="EMBL" id="TCO43587.1"/>
    </source>
</evidence>
<dbReference type="OrthoDB" id="3831228at2"/>
<evidence type="ECO:0000313" key="2">
    <source>
        <dbReference type="Proteomes" id="UP000295573"/>
    </source>
</evidence>
<organism evidence="1 2">
    <name type="scientific">Kribbella antiqua</name>
    <dbReference type="NCBI Taxonomy" id="2512217"/>
    <lineage>
        <taxon>Bacteria</taxon>
        <taxon>Bacillati</taxon>
        <taxon>Actinomycetota</taxon>
        <taxon>Actinomycetes</taxon>
        <taxon>Propionibacteriales</taxon>
        <taxon>Kribbellaceae</taxon>
        <taxon>Kribbella</taxon>
    </lineage>
</organism>
<dbReference type="RefSeq" id="WP_132154890.1">
    <property type="nucleotide sequence ID" value="NZ_SLWR01000012.1"/>
</dbReference>